<evidence type="ECO:0000313" key="2">
    <source>
        <dbReference type="EMBL" id="SJZ30214.1"/>
    </source>
</evidence>
<dbReference type="STRING" id="261392.SAMN02745149_00407"/>
<protein>
    <recommendedName>
        <fullName evidence="4">Curli production assembly/transport component CsgG</fullName>
    </recommendedName>
</protein>
<reference evidence="2 3" key="1">
    <citation type="submission" date="2017-02" db="EMBL/GenBank/DDBJ databases">
        <authorList>
            <person name="Peterson S.W."/>
        </authorList>
    </citation>
    <scope>NUCLEOTIDE SEQUENCE [LARGE SCALE GENOMIC DNA]</scope>
    <source>
        <strain evidence="2 3">ATCC BAA-908</strain>
    </source>
</reference>
<accession>A0A1T4JJ62</accession>
<dbReference type="Proteomes" id="UP000190423">
    <property type="component" value="Unassembled WGS sequence"/>
</dbReference>
<organism evidence="2 3">
    <name type="scientific">Treponema porcinum</name>
    <dbReference type="NCBI Taxonomy" id="261392"/>
    <lineage>
        <taxon>Bacteria</taxon>
        <taxon>Pseudomonadati</taxon>
        <taxon>Spirochaetota</taxon>
        <taxon>Spirochaetia</taxon>
        <taxon>Spirochaetales</taxon>
        <taxon>Treponemataceae</taxon>
        <taxon>Treponema</taxon>
    </lineage>
</organism>
<feature type="chain" id="PRO_5012481980" description="Curli production assembly/transport component CsgG" evidence="1">
    <location>
        <begin position="20"/>
        <end position="301"/>
    </location>
</feature>
<keyword evidence="3" id="KW-1185">Reference proteome</keyword>
<feature type="signal peptide" evidence="1">
    <location>
        <begin position="1"/>
        <end position="19"/>
    </location>
</feature>
<name>A0A1T4JJ62_TREPO</name>
<sequence length="301" mass="33486">MKKKLLAFTFSLLCSFGFAQEKIDSIMLKVADDVTSKCNSKTILCILDFNSPSKDLSEYIQTELTSQVTENGMKVVTRSNMNKVDTELNYQLSGFISDETALSICKRLGANAIVFGQIKELDNKYNLQVRLLDVETASYILFKTYVFSRSSKSEQLLGRAANYYKTSIGICAEVNKNSISYVAPAAGIYFDYSFFRKISLGGKLIASYDAFEKENTVYSLEPLAALRVYLVSPGGEPSTGFYIEGTGGADIIFSNENVYTVFDAGGGFGFRKEFDSFYIEPMVRFGYPYIFAVGFGTGLRF</sequence>
<proteinExistence type="predicted"/>
<dbReference type="RefSeq" id="WP_078932335.1">
    <property type="nucleotide sequence ID" value="NZ_FUWG01000003.1"/>
</dbReference>
<dbReference type="Gene3D" id="3.40.50.10610">
    <property type="entry name" value="ABC-type transport auxiliary lipoprotein component"/>
    <property type="match status" value="1"/>
</dbReference>
<evidence type="ECO:0008006" key="4">
    <source>
        <dbReference type="Google" id="ProtNLM"/>
    </source>
</evidence>
<dbReference type="OrthoDB" id="357088at2"/>
<gene>
    <name evidence="2" type="ORF">SAMN02745149_00407</name>
</gene>
<evidence type="ECO:0000313" key="3">
    <source>
        <dbReference type="Proteomes" id="UP000190423"/>
    </source>
</evidence>
<dbReference type="AlphaFoldDB" id="A0A1T4JJ62"/>
<dbReference type="EMBL" id="FUWG01000003">
    <property type="protein sequence ID" value="SJZ30214.1"/>
    <property type="molecule type" value="Genomic_DNA"/>
</dbReference>
<evidence type="ECO:0000256" key="1">
    <source>
        <dbReference type="SAM" id="SignalP"/>
    </source>
</evidence>
<dbReference type="GeneID" id="78315727"/>
<keyword evidence="1" id="KW-0732">Signal</keyword>